<dbReference type="EMBL" id="JADJNC010000035">
    <property type="protein sequence ID" value="MBK7424559.1"/>
    <property type="molecule type" value="Genomic_DNA"/>
</dbReference>
<keyword evidence="2" id="KW-0238">DNA-binding</keyword>
<evidence type="ECO:0000259" key="3">
    <source>
        <dbReference type="PROSITE" id="PS51900"/>
    </source>
</evidence>
<dbReference type="GO" id="GO:0015074">
    <property type="term" value="P:DNA integration"/>
    <property type="evidence" value="ECO:0007669"/>
    <property type="project" value="UniProtKB-KW"/>
</dbReference>
<dbReference type="InterPro" id="IPR044068">
    <property type="entry name" value="CB"/>
</dbReference>
<evidence type="ECO:0000313" key="5">
    <source>
        <dbReference type="Proteomes" id="UP000886602"/>
    </source>
</evidence>
<evidence type="ECO:0000256" key="2">
    <source>
        <dbReference type="PROSITE-ProRule" id="PRU01248"/>
    </source>
</evidence>
<dbReference type="GO" id="GO:0003677">
    <property type="term" value="F:DNA binding"/>
    <property type="evidence" value="ECO:0007669"/>
    <property type="project" value="UniProtKB-UniRule"/>
</dbReference>
<reference evidence="4" key="1">
    <citation type="submission" date="2020-10" db="EMBL/GenBank/DDBJ databases">
        <title>Connecting structure to function with the recovery of over 1000 high-quality activated sludge metagenome-assembled genomes encoding full-length rRNA genes using long-read sequencing.</title>
        <authorList>
            <person name="Singleton C.M."/>
            <person name="Petriglieri F."/>
            <person name="Kristensen J.M."/>
            <person name="Kirkegaard R.H."/>
            <person name="Michaelsen T.Y."/>
            <person name="Andersen M.H."/>
            <person name="Karst S.M."/>
            <person name="Dueholm M.S."/>
            <person name="Nielsen P.H."/>
            <person name="Albertsen M."/>
        </authorList>
    </citation>
    <scope>NUCLEOTIDE SEQUENCE</scope>
    <source>
        <strain evidence="4">EsbW_18-Q3-R4-48_MAXAC.044</strain>
    </source>
</reference>
<dbReference type="Proteomes" id="UP000886602">
    <property type="component" value="Unassembled WGS sequence"/>
</dbReference>
<comment type="caution">
    <text evidence="4">The sequence shown here is derived from an EMBL/GenBank/DDBJ whole genome shotgun (WGS) entry which is preliminary data.</text>
</comment>
<keyword evidence="1" id="KW-0229">DNA integration</keyword>
<organism evidence="4 5">
    <name type="scientific">Candidatus Propionivibrio dominans</name>
    <dbReference type="NCBI Taxonomy" id="2954373"/>
    <lineage>
        <taxon>Bacteria</taxon>
        <taxon>Pseudomonadati</taxon>
        <taxon>Pseudomonadota</taxon>
        <taxon>Betaproteobacteria</taxon>
        <taxon>Rhodocyclales</taxon>
        <taxon>Rhodocyclaceae</taxon>
        <taxon>Propionivibrio</taxon>
    </lineage>
</organism>
<feature type="domain" description="Core-binding (CB)" evidence="3">
    <location>
        <begin position="86"/>
        <end position="130"/>
    </location>
</feature>
<evidence type="ECO:0000256" key="1">
    <source>
        <dbReference type="ARBA" id="ARBA00022908"/>
    </source>
</evidence>
<protein>
    <recommendedName>
        <fullName evidence="3">Core-binding (CB) domain-containing protein</fullName>
    </recommendedName>
</protein>
<name>A0A9D7FHX0_9RHOO</name>
<proteinExistence type="predicted"/>
<sequence length="130" mass="14364">MVVVWLIEQQAHLNLTVSPSAREPKSQQELRTSAWMPDVGQSAAALAPFGAGTWVAGALARMHGTADLNGERGDFRSHLDNSLGASNDLEAVNAWLARYNDNPSTQRSYRKEVERFLLWCTQELQNPCPA</sequence>
<dbReference type="AlphaFoldDB" id="A0A9D7FHX0"/>
<dbReference type="PROSITE" id="PS51900">
    <property type="entry name" value="CB"/>
    <property type="match status" value="1"/>
</dbReference>
<evidence type="ECO:0000313" key="4">
    <source>
        <dbReference type="EMBL" id="MBK7424559.1"/>
    </source>
</evidence>
<gene>
    <name evidence="4" type="ORF">IPJ48_16570</name>
</gene>
<accession>A0A9D7FHX0</accession>